<name>A0A7R9KJ64_9ACAR</name>
<dbReference type="GO" id="GO:0006508">
    <property type="term" value="P:proteolysis"/>
    <property type="evidence" value="ECO:0007669"/>
    <property type="project" value="InterPro"/>
</dbReference>
<evidence type="ECO:0000313" key="4">
    <source>
        <dbReference type="EMBL" id="CAD7624219.1"/>
    </source>
</evidence>
<dbReference type="GO" id="GO:0004252">
    <property type="term" value="F:serine-type endopeptidase activity"/>
    <property type="evidence" value="ECO:0007669"/>
    <property type="project" value="InterPro"/>
</dbReference>
<sequence length="366" mass="41371">MANYPNITTDECGISRDSLLMDNNCFTYHKMDNTVSRIFNGYQPKRFILHPGFEINQTNSDDIGLIELNTALDFTAPKGSHYRPINSVCLPKADIYNTDKEYALVAGFGAMNYTKHLADWLQMGWIRIWEKKDTRFDYYGKMIIARQVADSVSVCRGDSGGGVIQWQNGKAVVIGIVHAKMANYPNITTDECGISRDSLLMDNNCFPFHKMDDTVSRIFNGRRATVGELPWHVFITSDLFIFWNGLTITIYPGILNISNLGIGYQPKSIIIHEGFVFNQNNPDDIALIELNTALDLTASKGSHYRRVNSVCLPKPDIYNTRKEYALVAGFGRINDTHNPDWLQVGWSNFCAVNISVINKIPKPKYT</sequence>
<dbReference type="EMBL" id="CAJPIZ010002174">
    <property type="protein sequence ID" value="CAG2104649.1"/>
    <property type="molecule type" value="Genomic_DNA"/>
</dbReference>
<evidence type="ECO:0000256" key="1">
    <source>
        <dbReference type="ARBA" id="ARBA00023157"/>
    </source>
</evidence>
<dbReference type="InterPro" id="IPR009003">
    <property type="entry name" value="Peptidase_S1_PA"/>
</dbReference>
<proteinExistence type="inferred from homology"/>
<dbReference type="InterPro" id="IPR043504">
    <property type="entry name" value="Peptidase_S1_PA_chymotrypsin"/>
</dbReference>
<evidence type="ECO:0000259" key="3">
    <source>
        <dbReference type="PROSITE" id="PS50240"/>
    </source>
</evidence>
<dbReference type="PROSITE" id="PS50240">
    <property type="entry name" value="TRYPSIN_DOM"/>
    <property type="match status" value="1"/>
</dbReference>
<keyword evidence="5" id="KW-1185">Reference proteome</keyword>
<keyword evidence="1" id="KW-1015">Disulfide bond</keyword>
<dbReference type="AlphaFoldDB" id="A0A7R9KJ64"/>
<dbReference type="PANTHER" id="PTHR24256">
    <property type="entry name" value="TRYPTASE-RELATED"/>
    <property type="match status" value="1"/>
</dbReference>
<dbReference type="EMBL" id="OC856749">
    <property type="protein sequence ID" value="CAD7624219.1"/>
    <property type="molecule type" value="Genomic_DNA"/>
</dbReference>
<dbReference type="SUPFAM" id="SSF50494">
    <property type="entry name" value="Trypsin-like serine proteases"/>
    <property type="match status" value="2"/>
</dbReference>
<feature type="domain" description="Peptidase S1" evidence="3">
    <location>
        <begin position="1"/>
        <end position="249"/>
    </location>
</feature>
<evidence type="ECO:0000256" key="2">
    <source>
        <dbReference type="ARBA" id="ARBA00024195"/>
    </source>
</evidence>
<dbReference type="Proteomes" id="UP000759131">
    <property type="component" value="Unassembled WGS sequence"/>
</dbReference>
<dbReference type="Gene3D" id="2.40.10.10">
    <property type="entry name" value="Trypsin-like serine proteases"/>
    <property type="match status" value="2"/>
</dbReference>
<gene>
    <name evidence="4" type="ORF">OSB1V03_LOCUS4664</name>
</gene>
<reference evidence="4" key="1">
    <citation type="submission" date="2020-11" db="EMBL/GenBank/DDBJ databases">
        <authorList>
            <person name="Tran Van P."/>
        </authorList>
    </citation>
    <scope>NUCLEOTIDE SEQUENCE</scope>
</reference>
<dbReference type="Pfam" id="PF00089">
    <property type="entry name" value="Trypsin"/>
    <property type="match status" value="1"/>
</dbReference>
<dbReference type="InterPro" id="IPR001254">
    <property type="entry name" value="Trypsin_dom"/>
</dbReference>
<accession>A0A7R9KJ64</accession>
<organism evidence="4">
    <name type="scientific">Medioppia subpectinata</name>
    <dbReference type="NCBI Taxonomy" id="1979941"/>
    <lineage>
        <taxon>Eukaryota</taxon>
        <taxon>Metazoa</taxon>
        <taxon>Ecdysozoa</taxon>
        <taxon>Arthropoda</taxon>
        <taxon>Chelicerata</taxon>
        <taxon>Arachnida</taxon>
        <taxon>Acari</taxon>
        <taxon>Acariformes</taxon>
        <taxon>Sarcoptiformes</taxon>
        <taxon>Oribatida</taxon>
        <taxon>Brachypylina</taxon>
        <taxon>Oppioidea</taxon>
        <taxon>Oppiidae</taxon>
        <taxon>Medioppia</taxon>
    </lineage>
</organism>
<protein>
    <recommendedName>
        <fullName evidence="3">Peptidase S1 domain-containing protein</fullName>
    </recommendedName>
</protein>
<comment type="similarity">
    <text evidence="2">Belongs to the peptidase S1 family. CLIP subfamily.</text>
</comment>
<dbReference type="InterPro" id="IPR051487">
    <property type="entry name" value="Ser/Thr_Proteases_Immune/Dev"/>
</dbReference>
<evidence type="ECO:0000313" key="5">
    <source>
        <dbReference type="Proteomes" id="UP000759131"/>
    </source>
</evidence>